<dbReference type="AlphaFoldDB" id="A0A174SNU6"/>
<dbReference type="OrthoDB" id="9810372at2"/>
<dbReference type="SUPFAM" id="SSF53067">
    <property type="entry name" value="Actin-like ATPase domain"/>
    <property type="match status" value="1"/>
</dbReference>
<keyword evidence="2" id="KW-0418">Kinase</keyword>
<dbReference type="InterPro" id="IPR043129">
    <property type="entry name" value="ATPase_NBD"/>
</dbReference>
<dbReference type="InterPro" id="IPR000600">
    <property type="entry name" value="ROK"/>
</dbReference>
<dbReference type="EC" id="2.7.1.2" evidence="2"/>
<evidence type="ECO:0000256" key="1">
    <source>
        <dbReference type="ARBA" id="ARBA00006479"/>
    </source>
</evidence>
<proteinExistence type="inferred from homology"/>
<dbReference type="Gene3D" id="3.30.420.40">
    <property type="match status" value="2"/>
</dbReference>
<comment type="similarity">
    <text evidence="1">Belongs to the ROK (NagC/XylR) family.</text>
</comment>
<evidence type="ECO:0000313" key="3">
    <source>
        <dbReference type="Proteomes" id="UP000095765"/>
    </source>
</evidence>
<dbReference type="Pfam" id="PF00480">
    <property type="entry name" value="ROK"/>
    <property type="match status" value="1"/>
</dbReference>
<evidence type="ECO:0000313" key="2">
    <source>
        <dbReference type="EMBL" id="CUP96239.1"/>
    </source>
</evidence>
<name>A0A174SNU6_9FIRM</name>
<keyword evidence="2" id="KW-0808">Transferase</keyword>
<dbReference type="GO" id="GO:0004340">
    <property type="term" value="F:glucokinase activity"/>
    <property type="evidence" value="ECO:0007669"/>
    <property type="project" value="UniProtKB-EC"/>
</dbReference>
<dbReference type="EMBL" id="CZBE01000018">
    <property type="protein sequence ID" value="CUP96239.1"/>
    <property type="molecule type" value="Genomic_DNA"/>
</dbReference>
<gene>
    <name evidence="2" type="primary">glcK_2</name>
    <name evidence="2" type="ORF">ERS852551_02569</name>
</gene>
<dbReference type="PANTHER" id="PTHR18964:SF149">
    <property type="entry name" value="BIFUNCTIONAL UDP-N-ACETYLGLUCOSAMINE 2-EPIMERASE_N-ACETYLMANNOSAMINE KINASE"/>
    <property type="match status" value="1"/>
</dbReference>
<protein>
    <submittedName>
        <fullName evidence="2">Glucokinase</fullName>
        <ecNumber evidence="2">2.7.1.2</ecNumber>
    </submittedName>
</protein>
<dbReference type="PANTHER" id="PTHR18964">
    <property type="entry name" value="ROK (REPRESSOR, ORF, KINASE) FAMILY"/>
    <property type="match status" value="1"/>
</dbReference>
<dbReference type="RefSeq" id="WP_055245564.1">
    <property type="nucleotide sequence ID" value="NZ_CABIWA010000005.1"/>
</dbReference>
<accession>A0A174SNU6</accession>
<sequence length="316" mass="31896">MYYIGVDLGGTNIKAAIVDGDCAILGEGSLPTALPRSADEVCADIAAAVRTALDEAGLTLEQMDGLGVGCPGTVNPQTGVVEYSNNLGWRGYPLRARLAGHLGLNAAMGNDANVAALGEYCAGSARGTKSAVVVTLGTGVGSGVVIDGEILTGSNFAASELGHMVIERKGRACTCGRHGCLEAYASATGLIRSTREAAQIHPDSLLAKLAREGVTGRTAFDAAKAGDAAGQAVVDGYIDALACGVANIINIFQPEIVSLGGGVAKEGEGLFGPLRARVYPQVFGGENASSARIEACTLGYKAGLIGAAMLAAQANR</sequence>
<dbReference type="Proteomes" id="UP000095765">
    <property type="component" value="Unassembled WGS sequence"/>
</dbReference>
<organism evidence="2 3">
    <name type="scientific">Anaerotruncus colihominis</name>
    <dbReference type="NCBI Taxonomy" id="169435"/>
    <lineage>
        <taxon>Bacteria</taxon>
        <taxon>Bacillati</taxon>
        <taxon>Bacillota</taxon>
        <taxon>Clostridia</taxon>
        <taxon>Eubacteriales</taxon>
        <taxon>Oscillospiraceae</taxon>
        <taxon>Anaerotruncus</taxon>
    </lineage>
</organism>
<reference evidence="2 3" key="1">
    <citation type="submission" date="2015-09" db="EMBL/GenBank/DDBJ databases">
        <authorList>
            <consortium name="Pathogen Informatics"/>
        </authorList>
    </citation>
    <scope>NUCLEOTIDE SEQUENCE [LARGE SCALE GENOMIC DNA]</scope>
    <source>
        <strain evidence="2 3">2789STDY5834939</strain>
    </source>
</reference>